<gene>
    <name evidence="1" type="ORF">HMPREF9418_1643</name>
</gene>
<proteinExistence type="predicted"/>
<dbReference type="Proteomes" id="UP000004982">
    <property type="component" value="Unassembled WGS sequence"/>
</dbReference>
<name>A0AA36UJJ5_9NEIS</name>
<reference evidence="1 2" key="1">
    <citation type="submission" date="2011-05" db="EMBL/GenBank/DDBJ databases">
        <authorList>
            <person name="Muzny D."/>
            <person name="Qin X."/>
            <person name="Deng J."/>
            <person name="Jiang H."/>
            <person name="Liu Y."/>
            <person name="Qu J."/>
            <person name="Song X.-Z."/>
            <person name="Zhang L."/>
            <person name="Thornton R."/>
            <person name="Coyle M."/>
            <person name="Francisco L."/>
            <person name="Jackson L."/>
            <person name="Javaid M."/>
            <person name="Korchina V."/>
            <person name="Kovar C."/>
            <person name="Mata R."/>
            <person name="Mathew T."/>
            <person name="Ngo R."/>
            <person name="Nguyen L."/>
            <person name="Nguyen N."/>
            <person name="Okwuonu G."/>
            <person name="Ongeri F."/>
            <person name="Pham C."/>
            <person name="Simmons D."/>
            <person name="Wilczek-Boney K."/>
            <person name="Hale W."/>
            <person name="Jakkamsetti A."/>
            <person name="Pham P."/>
            <person name="Ruth R."/>
            <person name="San Lucas F."/>
            <person name="Warren J."/>
            <person name="Zhang J."/>
            <person name="Zhao Z."/>
            <person name="Zhou C."/>
            <person name="Zhu D."/>
            <person name="Lee S."/>
            <person name="Bess C."/>
            <person name="Blankenburg K."/>
            <person name="Forbes L."/>
            <person name="Fu Q."/>
            <person name="Gubbala S."/>
            <person name="Hirani K."/>
            <person name="Jayaseelan J.C."/>
            <person name="Lara F."/>
            <person name="Munidasa M."/>
            <person name="Palculict T."/>
            <person name="Patil S."/>
            <person name="Pu L.-L."/>
            <person name="Saada N."/>
            <person name="Tang L."/>
            <person name="Weissenberger G."/>
            <person name="Zhu Y."/>
            <person name="Hemphill L."/>
            <person name="Shang Y."/>
            <person name="Youmans B."/>
            <person name="Ayvaz T."/>
            <person name="Ross M."/>
            <person name="Santibanez J."/>
            <person name="Aqrawi P."/>
            <person name="Gross S."/>
            <person name="Joshi V."/>
            <person name="Fowler G."/>
            <person name="Nazareth L."/>
            <person name="Reid J."/>
            <person name="Worley K."/>
            <person name="Petrosino J."/>
            <person name="Highlander S."/>
            <person name="Gibbs R."/>
        </authorList>
    </citation>
    <scope>NUCLEOTIDE SEQUENCE [LARGE SCALE GENOMIC DNA]</scope>
    <source>
        <strain evidence="1 2">ATCC 33926</strain>
    </source>
</reference>
<accession>A0AA36UJJ5</accession>
<protein>
    <submittedName>
        <fullName evidence="1">Uncharacterized protein</fullName>
    </submittedName>
</protein>
<organism evidence="1 2">
    <name type="scientific">Neisseria macacae ATCC 33926</name>
    <dbReference type="NCBI Taxonomy" id="997348"/>
    <lineage>
        <taxon>Bacteria</taxon>
        <taxon>Pseudomonadati</taxon>
        <taxon>Pseudomonadota</taxon>
        <taxon>Betaproteobacteria</taxon>
        <taxon>Neisseriales</taxon>
        <taxon>Neisseriaceae</taxon>
        <taxon>Neisseria</taxon>
    </lineage>
</organism>
<sequence length="44" mass="4766">MLMSAIVICLSGKGRLHGVTEIFDFVSTPVQTTSDDGNAENRRV</sequence>
<dbReference type="AlphaFoldDB" id="A0AA36UJJ5"/>
<comment type="caution">
    <text evidence="1">The sequence shown here is derived from an EMBL/GenBank/DDBJ whole genome shotgun (WGS) entry which is preliminary data.</text>
</comment>
<dbReference type="EMBL" id="AFQE01000079">
    <property type="protein sequence ID" value="EGQ76772.1"/>
    <property type="molecule type" value="Genomic_DNA"/>
</dbReference>
<evidence type="ECO:0000313" key="1">
    <source>
        <dbReference type="EMBL" id="EGQ76772.1"/>
    </source>
</evidence>
<evidence type="ECO:0000313" key="2">
    <source>
        <dbReference type="Proteomes" id="UP000004982"/>
    </source>
</evidence>